<keyword evidence="3" id="KW-1185">Reference proteome</keyword>
<evidence type="ECO:0000256" key="1">
    <source>
        <dbReference type="SAM" id="Phobius"/>
    </source>
</evidence>
<evidence type="ECO:0008006" key="4">
    <source>
        <dbReference type="Google" id="ProtNLM"/>
    </source>
</evidence>
<reference evidence="2" key="1">
    <citation type="submission" date="2022-12" db="EMBL/GenBank/DDBJ databases">
        <title>Phocaeicola acetigenes sp. nov., isolated feces from a healthy human.</title>
        <authorList>
            <person name="Do H."/>
            <person name="Ha Y.B."/>
            <person name="Kim J.-S."/>
            <person name="Suh M.K."/>
            <person name="Kim H.S."/>
            <person name="Lee J.-S."/>
        </authorList>
    </citation>
    <scope>NUCLEOTIDE SEQUENCE</scope>
    <source>
        <strain evidence="2">KGMB11183</strain>
    </source>
</reference>
<accession>A0ABT4PE16</accession>
<evidence type="ECO:0000313" key="2">
    <source>
        <dbReference type="EMBL" id="MCZ8371293.1"/>
    </source>
</evidence>
<gene>
    <name evidence="2" type="ORF">O6P32_01020</name>
</gene>
<proteinExistence type="predicted"/>
<protein>
    <recommendedName>
        <fullName evidence="4">SoxR reducing system RseC family protein</fullName>
    </recommendedName>
</protein>
<name>A0ABT4PE16_9BACT</name>
<comment type="caution">
    <text evidence="2">The sequence shown here is derived from an EMBL/GenBank/DDBJ whole genome shotgun (WGS) entry which is preliminary data.</text>
</comment>
<dbReference type="RefSeq" id="WP_269876353.1">
    <property type="nucleotide sequence ID" value="NZ_JAPZVM010000001.1"/>
</dbReference>
<organism evidence="2 3">
    <name type="scientific">Phocaeicola acetigenes</name>
    <dbReference type="NCBI Taxonomy" id="3016083"/>
    <lineage>
        <taxon>Bacteria</taxon>
        <taxon>Pseudomonadati</taxon>
        <taxon>Bacteroidota</taxon>
        <taxon>Bacteroidia</taxon>
        <taxon>Bacteroidales</taxon>
        <taxon>Bacteroidaceae</taxon>
        <taxon>Phocaeicola</taxon>
    </lineage>
</organism>
<keyword evidence="1" id="KW-0812">Transmembrane</keyword>
<sequence length="79" mass="9162">MHTEIKPDYHIKEKRKYTAAFVLFFLLTIQAGRVLYNFSANETWKNILAIAGGLVCVTIACLAFFKCRKLEKNKDKKIH</sequence>
<keyword evidence="1" id="KW-1133">Transmembrane helix</keyword>
<feature type="transmembrane region" description="Helical" evidence="1">
    <location>
        <begin position="47"/>
        <end position="67"/>
    </location>
</feature>
<dbReference type="EMBL" id="JAPZVM010000001">
    <property type="protein sequence ID" value="MCZ8371293.1"/>
    <property type="molecule type" value="Genomic_DNA"/>
</dbReference>
<dbReference type="Proteomes" id="UP001141933">
    <property type="component" value="Unassembled WGS sequence"/>
</dbReference>
<keyword evidence="1" id="KW-0472">Membrane</keyword>
<evidence type="ECO:0000313" key="3">
    <source>
        <dbReference type="Proteomes" id="UP001141933"/>
    </source>
</evidence>